<dbReference type="Proteomes" id="UP000199437">
    <property type="component" value="Unassembled WGS sequence"/>
</dbReference>
<sequence>MFTTLQQNALKVVYHSVMEQTIIEKGNFELSEREMNSHCTEMQTIE</sequence>
<name>A0A1I0QII2_9BACT</name>
<accession>A0A1I0QII2</accession>
<protein>
    <submittedName>
        <fullName evidence="1">Uncharacterized protein</fullName>
    </submittedName>
</protein>
<evidence type="ECO:0000313" key="2">
    <source>
        <dbReference type="Proteomes" id="UP000199437"/>
    </source>
</evidence>
<evidence type="ECO:0000313" key="1">
    <source>
        <dbReference type="EMBL" id="SEW26984.1"/>
    </source>
</evidence>
<keyword evidence="2" id="KW-1185">Reference proteome</keyword>
<dbReference type="RefSeq" id="WP_170836515.1">
    <property type="nucleotide sequence ID" value="NZ_FOIR01000002.1"/>
</dbReference>
<reference evidence="2" key="1">
    <citation type="submission" date="2016-10" db="EMBL/GenBank/DDBJ databases">
        <authorList>
            <person name="Varghese N."/>
            <person name="Submissions S."/>
        </authorList>
    </citation>
    <scope>NUCLEOTIDE SEQUENCE [LARGE SCALE GENOMIC DNA]</scope>
    <source>
        <strain evidence="2">CGMCC 1.12402</strain>
    </source>
</reference>
<dbReference type="STRING" id="1267423.SAMN05216290_2379"/>
<dbReference type="EMBL" id="FOIR01000002">
    <property type="protein sequence ID" value="SEW26984.1"/>
    <property type="molecule type" value="Genomic_DNA"/>
</dbReference>
<gene>
    <name evidence="1" type="ORF">SAMN05216290_2379</name>
</gene>
<dbReference type="AlphaFoldDB" id="A0A1I0QII2"/>
<organism evidence="1 2">
    <name type="scientific">Roseivirga pacifica</name>
    <dbReference type="NCBI Taxonomy" id="1267423"/>
    <lineage>
        <taxon>Bacteria</taxon>
        <taxon>Pseudomonadati</taxon>
        <taxon>Bacteroidota</taxon>
        <taxon>Cytophagia</taxon>
        <taxon>Cytophagales</taxon>
        <taxon>Roseivirgaceae</taxon>
        <taxon>Roseivirga</taxon>
    </lineage>
</organism>
<dbReference type="GeneID" id="99988780"/>
<proteinExistence type="predicted"/>